<dbReference type="Proteomes" id="UP001056978">
    <property type="component" value="Chromosome 8"/>
</dbReference>
<evidence type="ECO:0000313" key="2">
    <source>
        <dbReference type="Proteomes" id="UP001056978"/>
    </source>
</evidence>
<proteinExistence type="predicted"/>
<name>A0ACB9YCD3_PLABR</name>
<gene>
    <name evidence="1" type="ORF">MKS88_002266</name>
</gene>
<protein>
    <submittedName>
        <fullName evidence="1">Uncharacterized protein</fullName>
    </submittedName>
</protein>
<accession>A0ACB9YCD3</accession>
<comment type="caution">
    <text evidence="1">The sequence shown here is derived from an EMBL/GenBank/DDBJ whole genome shotgun (WGS) entry which is preliminary data.</text>
</comment>
<organism evidence="1 2">
    <name type="scientific">Plasmodium brasilianum</name>
    <dbReference type="NCBI Taxonomy" id="5824"/>
    <lineage>
        <taxon>Eukaryota</taxon>
        <taxon>Sar</taxon>
        <taxon>Alveolata</taxon>
        <taxon>Apicomplexa</taxon>
        <taxon>Aconoidasida</taxon>
        <taxon>Haemosporida</taxon>
        <taxon>Plasmodiidae</taxon>
        <taxon>Plasmodium</taxon>
        <taxon>Plasmodium (Plasmodium)</taxon>
    </lineage>
</organism>
<sequence length="996" mass="116489">MIKRVVKKDNVLISRCRRFVYIPSQADIAKLSTKSLGNYAFDILRLSKENEGLYEMFKKKVQSEINSFDAKDCYRVLKSLEVNNKLGEEEVLIKSILHQISVQACKYSMKEICDICFLCSKLNLIYIPLFASLSVAFLNKITLASPEHISIICLSFCKIHIKDINLFNRIAVATLNILHTFDVESLINVLTSFSYLDIQKDMLLFSSVDIFIKNQNKLDANQLVKITYIYSKFYYRNNDIISMLRNKLPSHISYLNNVQLAELIISLDKLCINFYAINKFFTNVNLLHLKFPIAIKVINVLSKLHNINIEFKYDHILLCLNNFLFVHGKSSKHLNGKVKRKFLEKFNTSYGIKNGNGAFLKSDTYNDNIVAHNASNAKECKDGVNFKGMLSDYYSSYYRPRDGIKEKILFYKEIRGTNLDKADGGDYADYADYADYDDYADYADYADYDDYGDYENYDNYDNYDNYVNHDDHHHVVRSTEGESHFIPLGSSELNEKYYFHLNLMNKLNADSVCHLSVDMFESTCNMLLRNSLINEYEKEMKFYLNCISKEIIFLKEYLNFDCLIKLFSSLLKIPIIWNMSFLDFNIMNTIKDKCLFYINNEINFYEQLLKRYMCIFRTSEYTDNHSLILCCLFNLYNIKDKKEYSDLFKECLQYYSLIMRKGKVNNGRKCSSYIVEEISVYNFVDFYYKDIPLWNKNAGCTSASSLASHPPRNFSHNNISSIYCNDDADVYGYCDDECNVGGTNSLSQTPRSTRINKILNIELLSIVQNYNKHVKINFKDDIYYISLFEYDNYIAYVFLEPQDYFHSCNENNELKIVNTLLKRKEDKTNDSKCNSIFLINNISYNPYYVFYNDNYFIKSEILIKINYLLIKGYTIIAIPFYSWMCMNYEEKSSTISDLRKNVLNGNVLSFVRGQTDEHGNLNIDLTYNGDEKKRINLELDKNIETVDSPLIIILPTENVSPSRLYENYLKQTENPKYISVKNVLNNMVNTFEPVVH</sequence>
<evidence type="ECO:0000313" key="1">
    <source>
        <dbReference type="EMBL" id="KAI4838759.1"/>
    </source>
</evidence>
<keyword evidence="2" id="KW-1185">Reference proteome</keyword>
<reference evidence="1" key="1">
    <citation type="submission" date="2022-06" db="EMBL/GenBank/DDBJ databases">
        <title>The First Complete Genome of the Simian Malaria Parasite Plasmodium brasilianum.</title>
        <authorList>
            <person name="Bajic M."/>
            <person name="Ravishankar S."/>
        </authorList>
    </citation>
    <scope>NUCLEOTIDE SEQUENCE</scope>
    <source>
        <strain evidence="1">Bolivian I</strain>
    </source>
</reference>
<dbReference type="EMBL" id="CM043776">
    <property type="protein sequence ID" value="KAI4838759.1"/>
    <property type="molecule type" value="Genomic_DNA"/>
</dbReference>